<comment type="caution">
    <text evidence="12">The sequence shown here is derived from an EMBL/GenBank/DDBJ whole genome shotgun (WGS) entry which is preliminary data.</text>
</comment>
<feature type="domain" description="Palmitoyltransferase DHHC" evidence="11">
    <location>
        <begin position="132"/>
        <end position="251"/>
    </location>
</feature>
<sequence>MSGRPSKLKETPVTGPPRYVVWTGLNTFCCGGRLYVGSNWLQALFSHFLIILPPAAITVLFIMIARGVVSPSTPVDTVILILLWVFMLLSDAFYVCGFASLIFCTFTDPGVLPKYSAEAPRPEEEADFQKRGLRYCDTCHCVRPPRASHCTYCNHCVDKFDHHCPWVGNCVGGRNYRFFLSFLYSVCLECLTVLCFCGLAIYVIVCTPVTSWIIFPCAVAVYSFFCVMPVIGLASMHCRLAATNTTTREDIRTFFLRAPNPYDEGCGKNCGGIWCSPLGPSVDFRERVDLHNLILADYPGRNWCIEHGVPVPDGNPTPKAATTAANTIVGSPVLSNGSANPPTGVPGAWTPQTTPILGEMPAYLSPPPPISPMMVMEPQLPMPLPAVKEGQP</sequence>
<comment type="domain">
    <text evidence="10">The DHHC domain is required for palmitoyltransferase activity.</text>
</comment>
<feature type="transmembrane region" description="Helical" evidence="10">
    <location>
        <begin position="182"/>
        <end position="205"/>
    </location>
</feature>
<comment type="catalytic activity">
    <reaction evidence="9 10">
        <text>L-cysteinyl-[protein] + hexadecanoyl-CoA = S-hexadecanoyl-L-cysteinyl-[protein] + CoA</text>
        <dbReference type="Rhea" id="RHEA:36683"/>
        <dbReference type="Rhea" id="RHEA-COMP:10131"/>
        <dbReference type="Rhea" id="RHEA-COMP:11032"/>
        <dbReference type="ChEBI" id="CHEBI:29950"/>
        <dbReference type="ChEBI" id="CHEBI:57287"/>
        <dbReference type="ChEBI" id="CHEBI:57379"/>
        <dbReference type="ChEBI" id="CHEBI:74151"/>
        <dbReference type="EC" id="2.3.1.225"/>
    </reaction>
</comment>
<evidence type="ECO:0000256" key="9">
    <source>
        <dbReference type="ARBA" id="ARBA00048048"/>
    </source>
</evidence>
<keyword evidence="4 10" id="KW-1133">Transmembrane helix</keyword>
<dbReference type="InterPro" id="IPR039859">
    <property type="entry name" value="PFA4/ZDH16/20/ERF2-like"/>
</dbReference>
<keyword evidence="13" id="KW-1185">Reference proteome</keyword>
<evidence type="ECO:0000256" key="2">
    <source>
        <dbReference type="ARBA" id="ARBA00022679"/>
    </source>
</evidence>
<reference evidence="12" key="1">
    <citation type="journal article" date="2022" name="bioRxiv">
        <title>Genomics of Preaxostyla Flagellates Illuminates Evolutionary Transitions and the Path Towards Mitochondrial Loss.</title>
        <authorList>
            <person name="Novak L.V.F."/>
            <person name="Treitli S.C."/>
            <person name="Pyrih J."/>
            <person name="Halakuc P."/>
            <person name="Pipaliya S.V."/>
            <person name="Vacek V."/>
            <person name="Brzon O."/>
            <person name="Soukal P."/>
            <person name="Eme L."/>
            <person name="Dacks J.B."/>
            <person name="Karnkowska A."/>
            <person name="Elias M."/>
            <person name="Hampl V."/>
        </authorList>
    </citation>
    <scope>NUCLEOTIDE SEQUENCE</scope>
    <source>
        <strain evidence="12">RCP-MX</strain>
    </source>
</reference>
<keyword evidence="6" id="KW-0564">Palmitate</keyword>
<dbReference type="PROSITE" id="PS50216">
    <property type="entry name" value="DHHC"/>
    <property type="match status" value="1"/>
</dbReference>
<feature type="transmembrane region" description="Helical" evidence="10">
    <location>
        <begin position="211"/>
        <end position="234"/>
    </location>
</feature>
<keyword evidence="8 10" id="KW-0012">Acyltransferase</keyword>
<evidence type="ECO:0000256" key="10">
    <source>
        <dbReference type="RuleBase" id="RU079119"/>
    </source>
</evidence>
<evidence type="ECO:0000256" key="3">
    <source>
        <dbReference type="ARBA" id="ARBA00022692"/>
    </source>
</evidence>
<evidence type="ECO:0000256" key="1">
    <source>
        <dbReference type="ARBA" id="ARBA00004127"/>
    </source>
</evidence>
<dbReference type="PANTHER" id="PTHR22883">
    <property type="entry name" value="ZINC FINGER DHHC DOMAIN CONTAINING PROTEIN"/>
    <property type="match status" value="1"/>
</dbReference>
<evidence type="ECO:0000256" key="7">
    <source>
        <dbReference type="ARBA" id="ARBA00023288"/>
    </source>
</evidence>
<evidence type="ECO:0000313" key="12">
    <source>
        <dbReference type="EMBL" id="KAJ4459820.1"/>
    </source>
</evidence>
<name>A0ABQ8UKT7_9EUKA</name>
<keyword evidence="2 10" id="KW-0808">Transferase</keyword>
<organism evidence="12 13">
    <name type="scientific">Paratrimastix pyriformis</name>
    <dbReference type="NCBI Taxonomy" id="342808"/>
    <lineage>
        <taxon>Eukaryota</taxon>
        <taxon>Metamonada</taxon>
        <taxon>Preaxostyla</taxon>
        <taxon>Paratrimastigidae</taxon>
        <taxon>Paratrimastix</taxon>
    </lineage>
</organism>
<gene>
    <name evidence="12" type="ORF">PAPYR_4221</name>
</gene>
<dbReference type="Proteomes" id="UP001141327">
    <property type="component" value="Unassembled WGS sequence"/>
</dbReference>
<protein>
    <recommendedName>
        <fullName evidence="10">Palmitoyltransferase</fullName>
        <ecNumber evidence="10">2.3.1.225</ecNumber>
    </recommendedName>
</protein>
<evidence type="ECO:0000256" key="5">
    <source>
        <dbReference type="ARBA" id="ARBA00023136"/>
    </source>
</evidence>
<dbReference type="InterPro" id="IPR001594">
    <property type="entry name" value="Palmitoyltrfase_DHHC"/>
</dbReference>
<feature type="transmembrane region" description="Helical" evidence="10">
    <location>
        <begin position="48"/>
        <end position="69"/>
    </location>
</feature>
<accession>A0ABQ8UKT7</accession>
<evidence type="ECO:0000256" key="8">
    <source>
        <dbReference type="ARBA" id="ARBA00023315"/>
    </source>
</evidence>
<evidence type="ECO:0000256" key="6">
    <source>
        <dbReference type="ARBA" id="ARBA00023139"/>
    </source>
</evidence>
<comment type="subcellular location">
    <subcellularLocation>
        <location evidence="1">Endomembrane system</location>
        <topology evidence="1">Multi-pass membrane protein</topology>
    </subcellularLocation>
</comment>
<evidence type="ECO:0000256" key="4">
    <source>
        <dbReference type="ARBA" id="ARBA00022989"/>
    </source>
</evidence>
<dbReference type="PANTHER" id="PTHR22883:SF43">
    <property type="entry name" value="PALMITOYLTRANSFERASE APP"/>
    <property type="match status" value="1"/>
</dbReference>
<dbReference type="EMBL" id="JAPMOS010000017">
    <property type="protein sequence ID" value="KAJ4459820.1"/>
    <property type="molecule type" value="Genomic_DNA"/>
</dbReference>
<evidence type="ECO:0000259" key="11">
    <source>
        <dbReference type="Pfam" id="PF01529"/>
    </source>
</evidence>
<keyword evidence="3 10" id="KW-0812">Transmembrane</keyword>
<feature type="transmembrane region" description="Helical" evidence="10">
    <location>
        <begin position="81"/>
        <end position="106"/>
    </location>
</feature>
<dbReference type="Pfam" id="PF01529">
    <property type="entry name" value="DHHC"/>
    <property type="match status" value="1"/>
</dbReference>
<keyword evidence="5 10" id="KW-0472">Membrane</keyword>
<comment type="similarity">
    <text evidence="10">Belongs to the DHHC palmitoyltransferase family.</text>
</comment>
<evidence type="ECO:0000313" key="13">
    <source>
        <dbReference type="Proteomes" id="UP001141327"/>
    </source>
</evidence>
<keyword evidence="7" id="KW-0449">Lipoprotein</keyword>
<dbReference type="EC" id="2.3.1.225" evidence="10"/>
<proteinExistence type="inferred from homology"/>